<evidence type="ECO:0000313" key="1">
    <source>
        <dbReference type="EMBL" id="QRK81878.1"/>
    </source>
</evidence>
<dbReference type="Proteomes" id="UP000663686">
    <property type="component" value="Chromosome"/>
</dbReference>
<reference evidence="1 2" key="2">
    <citation type="submission" date="2021-03" db="EMBL/GenBank/DDBJ databases">
        <title>P. granadensis CT364 genome publication.</title>
        <authorList>
            <person name="Stach J."/>
            <person name="Montero-Calasanz Md.C."/>
        </authorList>
    </citation>
    <scope>NUCLEOTIDE SEQUENCE [LARGE SCALE GENOMIC DNA]</scope>
    <source>
        <strain evidence="1 2">CT364</strain>
    </source>
</reference>
<gene>
    <name evidence="1" type="ORF">JN757_14965</name>
</gene>
<protein>
    <submittedName>
        <fullName evidence="1">Uncharacterized protein</fullName>
    </submittedName>
</protein>
<organism evidence="1 2">
    <name type="scientific">Pseudomonas granadensis</name>
    <dbReference type="NCBI Taxonomy" id="1421430"/>
    <lineage>
        <taxon>Bacteria</taxon>
        <taxon>Pseudomonadati</taxon>
        <taxon>Pseudomonadota</taxon>
        <taxon>Gammaproteobacteria</taxon>
        <taxon>Pseudomonadales</taxon>
        <taxon>Pseudomonadaceae</taxon>
        <taxon>Pseudomonas</taxon>
    </lineage>
</organism>
<name>A0ABX7G960_9PSED</name>
<proteinExistence type="predicted"/>
<dbReference type="EMBL" id="CP069352">
    <property type="protein sequence ID" value="QRK81878.1"/>
    <property type="molecule type" value="Genomic_DNA"/>
</dbReference>
<reference evidence="1 2" key="1">
    <citation type="submission" date="2021-02" db="EMBL/GenBank/DDBJ databases">
        <authorList>
            <person name="Cea Torrescassana E."/>
        </authorList>
    </citation>
    <scope>NUCLEOTIDE SEQUENCE [LARGE SCALE GENOMIC DNA]</scope>
    <source>
        <strain evidence="1 2">CT364</strain>
    </source>
</reference>
<dbReference type="RefSeq" id="WP_122416969.1">
    <property type="nucleotide sequence ID" value="NZ_CP069352.1"/>
</dbReference>
<evidence type="ECO:0000313" key="2">
    <source>
        <dbReference type="Proteomes" id="UP000663686"/>
    </source>
</evidence>
<sequence length="125" mass="14673">MIFSNLLQPGSKVVREIKMTHVTLSLDFENANAVRKKAYKFLAEEEWVKLDSVDTVWVIDYPEYNYNYSDDVRKIHYNIAKTLKQCAKDLDIERINYIVQVGDRLAIQRQVTYKYGVAEEKGYAK</sequence>
<keyword evidence="2" id="KW-1185">Reference proteome</keyword>
<accession>A0ABX7G960</accession>